<evidence type="ECO:0000259" key="1">
    <source>
        <dbReference type="Pfam" id="PF02350"/>
    </source>
</evidence>
<sequence>MSKIKVVTIVGTRPEIIRLCRLIPKLDAYTDHILVHTGQNSDPKLNDVFFEDLELRQPDYFLNVNTSSMGSVMGDTIKKSEELFLKEKPDAVMILGDTNSAVAAIVAERMHIPVYHMEAGNRSFDANVPEELNRRMVDHVASFNLPYNDYSLRNLLAEGIHPRRICITGSPIREVYVHYKEKILSSSVLKDLELTKGEYFLASIHRQENVDPPERLKQVLECLRAVRDEWGLPVLVSTHPRTGKRLKELGIDKVQGITFHEPFGYLDYNHLQMNARCVISDSGTISEESAIIGFPAVSLRDSLERPESLDAGSIVLAGIEPENLINSILVACSHYSDASIDKEQPAGYQENNFSQKVVSFLVSTAFKHAKWAGIRSLR</sequence>
<reference evidence="2" key="1">
    <citation type="submission" date="2014-06" db="EMBL/GenBank/DDBJ databases">
        <title>Key roles for freshwater Actinobacteria revealed by deep metagenomic sequencing.</title>
        <authorList>
            <person name="Ghai R."/>
            <person name="Mizuno C.M."/>
            <person name="Picazo A."/>
            <person name="Camacho A."/>
            <person name="Rodriguez-Valera F."/>
        </authorList>
    </citation>
    <scope>NUCLEOTIDE SEQUENCE</scope>
</reference>
<organism evidence="2">
    <name type="scientific">freshwater metagenome</name>
    <dbReference type="NCBI Taxonomy" id="449393"/>
    <lineage>
        <taxon>unclassified sequences</taxon>
        <taxon>metagenomes</taxon>
        <taxon>ecological metagenomes</taxon>
    </lineage>
</organism>
<dbReference type="NCBIfam" id="TIGR00236">
    <property type="entry name" value="wecB"/>
    <property type="match status" value="1"/>
</dbReference>
<dbReference type="InterPro" id="IPR003331">
    <property type="entry name" value="UDP_GlcNAc_Epimerase_2_dom"/>
</dbReference>
<dbReference type="Pfam" id="PF02350">
    <property type="entry name" value="Epimerase_2"/>
    <property type="match status" value="1"/>
</dbReference>
<protein>
    <submittedName>
        <fullName evidence="2">O-antigen biosynthesis protein</fullName>
    </submittedName>
</protein>
<dbReference type="Gene3D" id="3.40.50.2000">
    <property type="entry name" value="Glycogen Phosphorylase B"/>
    <property type="match status" value="2"/>
</dbReference>
<dbReference type="EMBL" id="JNSL01000010">
    <property type="protein sequence ID" value="KGA21257.1"/>
    <property type="molecule type" value="Genomic_DNA"/>
</dbReference>
<gene>
    <name evidence="2" type="ORF">GM51_2975</name>
</gene>
<dbReference type="CDD" id="cd03786">
    <property type="entry name" value="GTB_UDP-GlcNAc_2-Epimerase"/>
    <property type="match status" value="1"/>
</dbReference>
<proteinExistence type="predicted"/>
<comment type="caution">
    <text evidence="2">The sequence shown here is derived from an EMBL/GenBank/DDBJ whole genome shotgun (WGS) entry which is preliminary data.</text>
</comment>
<dbReference type="PANTHER" id="PTHR43174:SF1">
    <property type="entry name" value="UDP-N-ACETYLGLUCOSAMINE 2-EPIMERASE"/>
    <property type="match status" value="1"/>
</dbReference>
<name>A0A094QCV7_9ZZZZ</name>
<evidence type="ECO:0000313" key="2">
    <source>
        <dbReference type="EMBL" id="KGA21257.1"/>
    </source>
</evidence>
<dbReference type="SUPFAM" id="SSF53756">
    <property type="entry name" value="UDP-Glycosyltransferase/glycogen phosphorylase"/>
    <property type="match status" value="1"/>
</dbReference>
<dbReference type="AlphaFoldDB" id="A0A094QCV7"/>
<dbReference type="InterPro" id="IPR029767">
    <property type="entry name" value="WecB-like"/>
</dbReference>
<accession>A0A094QCV7</accession>
<feature type="domain" description="UDP-N-acetylglucosamine 2-epimerase" evidence="1">
    <location>
        <begin position="30"/>
        <end position="361"/>
    </location>
</feature>
<dbReference type="PANTHER" id="PTHR43174">
    <property type="entry name" value="UDP-N-ACETYLGLUCOSAMINE 2-EPIMERASE"/>
    <property type="match status" value="1"/>
</dbReference>